<evidence type="ECO:0000256" key="4">
    <source>
        <dbReference type="ARBA" id="ARBA00023163"/>
    </source>
</evidence>
<evidence type="ECO:0000313" key="8">
    <source>
        <dbReference type="Proteomes" id="UP001346149"/>
    </source>
</evidence>
<evidence type="ECO:0000256" key="1">
    <source>
        <dbReference type="ARBA" id="ARBA00004123"/>
    </source>
</evidence>
<dbReference type="Pfam" id="PF02365">
    <property type="entry name" value="NAM"/>
    <property type="match status" value="1"/>
</dbReference>
<name>A0AAN7R625_TRANT</name>
<gene>
    <name evidence="7" type="ORF">SAY86_019960</name>
</gene>
<protein>
    <recommendedName>
        <fullName evidence="6">NAC domain-containing protein</fullName>
    </recommendedName>
</protein>
<comment type="subcellular location">
    <subcellularLocation>
        <location evidence="1">Nucleus</location>
    </subcellularLocation>
</comment>
<evidence type="ECO:0000313" key="7">
    <source>
        <dbReference type="EMBL" id="KAK4788641.1"/>
    </source>
</evidence>
<keyword evidence="5" id="KW-0539">Nucleus</keyword>
<keyword evidence="8" id="KW-1185">Reference proteome</keyword>
<dbReference type="PROSITE" id="PS51005">
    <property type="entry name" value="NAC"/>
    <property type="match status" value="1"/>
</dbReference>
<keyword evidence="2" id="KW-0805">Transcription regulation</keyword>
<keyword evidence="4" id="KW-0804">Transcription</keyword>
<dbReference type="PANTHER" id="PTHR31989">
    <property type="entry name" value="NAC DOMAIN-CONTAINING PROTEIN 82-RELATED"/>
    <property type="match status" value="1"/>
</dbReference>
<dbReference type="Gene3D" id="2.170.150.80">
    <property type="entry name" value="NAC domain"/>
    <property type="match status" value="1"/>
</dbReference>
<dbReference type="Proteomes" id="UP001346149">
    <property type="component" value="Unassembled WGS sequence"/>
</dbReference>
<sequence>MGEKMVSLKKLPMGYRLNPSDEDLVNHHLKRKLQDIHEDYCLIPEFDIYKLPPWDLITKFNDLSDLASDGMECYFFYRRSRPNGNRNSRKTKEGYWQVTGRGRKPQDTDQIKWLKRNLVFKRISGKSYVKSDWAMHEWEIISDKVKFFSFFIHQEEKSCYFSHFFPSAIRFLFPMTTTTVEVNFLLFFHFCNQRIVVCHISKKKSKKGKGKVASVSFEACPIQSPGSTDGSEIQLEPQETSPAASVMTIMESQNMTPTSDINLRDFSISSPPHTNKLAVEGLRLAKNAYTDTMNLMDLEYLQDPPFPMGEQSPCSEDASLIGFDQRNETWSDLWDDTPGEGVPTHVYPQMPTDQGLNSLFHPQQPWAMPMDEIAFPIDNTSFNYSCSSSRLDNIRGHGVPLPFWSMKYGAGETNLEVRWSSYRFSAVPYI</sequence>
<dbReference type="InterPro" id="IPR003441">
    <property type="entry name" value="NAC-dom"/>
</dbReference>
<dbReference type="GO" id="GO:0003677">
    <property type="term" value="F:DNA binding"/>
    <property type="evidence" value="ECO:0007669"/>
    <property type="project" value="UniProtKB-KW"/>
</dbReference>
<keyword evidence="3" id="KW-0238">DNA-binding</keyword>
<dbReference type="EMBL" id="JAXQNO010000011">
    <property type="protein sequence ID" value="KAK4788641.1"/>
    <property type="molecule type" value="Genomic_DNA"/>
</dbReference>
<feature type="domain" description="NAC" evidence="6">
    <location>
        <begin position="11"/>
        <end position="164"/>
    </location>
</feature>
<dbReference type="SUPFAM" id="SSF101941">
    <property type="entry name" value="NAC domain"/>
    <property type="match status" value="1"/>
</dbReference>
<evidence type="ECO:0000256" key="5">
    <source>
        <dbReference type="ARBA" id="ARBA00023242"/>
    </source>
</evidence>
<dbReference type="InterPro" id="IPR036093">
    <property type="entry name" value="NAC_dom_sf"/>
</dbReference>
<proteinExistence type="predicted"/>
<comment type="caution">
    <text evidence="7">The sequence shown here is derived from an EMBL/GenBank/DDBJ whole genome shotgun (WGS) entry which is preliminary data.</text>
</comment>
<organism evidence="7 8">
    <name type="scientific">Trapa natans</name>
    <name type="common">Water chestnut</name>
    <dbReference type="NCBI Taxonomy" id="22666"/>
    <lineage>
        <taxon>Eukaryota</taxon>
        <taxon>Viridiplantae</taxon>
        <taxon>Streptophyta</taxon>
        <taxon>Embryophyta</taxon>
        <taxon>Tracheophyta</taxon>
        <taxon>Spermatophyta</taxon>
        <taxon>Magnoliopsida</taxon>
        <taxon>eudicotyledons</taxon>
        <taxon>Gunneridae</taxon>
        <taxon>Pentapetalae</taxon>
        <taxon>rosids</taxon>
        <taxon>malvids</taxon>
        <taxon>Myrtales</taxon>
        <taxon>Lythraceae</taxon>
        <taxon>Trapa</taxon>
    </lineage>
</organism>
<dbReference type="AlphaFoldDB" id="A0AAN7R625"/>
<evidence type="ECO:0000256" key="3">
    <source>
        <dbReference type="ARBA" id="ARBA00023125"/>
    </source>
</evidence>
<dbReference type="GO" id="GO:0005634">
    <property type="term" value="C:nucleus"/>
    <property type="evidence" value="ECO:0007669"/>
    <property type="project" value="UniProtKB-SubCell"/>
</dbReference>
<dbReference type="GO" id="GO:0006355">
    <property type="term" value="P:regulation of DNA-templated transcription"/>
    <property type="evidence" value="ECO:0007669"/>
    <property type="project" value="InterPro"/>
</dbReference>
<reference evidence="7 8" key="1">
    <citation type="journal article" date="2023" name="Hortic Res">
        <title>Pangenome of water caltrop reveals structural variations and asymmetric subgenome divergence after allopolyploidization.</title>
        <authorList>
            <person name="Zhang X."/>
            <person name="Chen Y."/>
            <person name="Wang L."/>
            <person name="Yuan Y."/>
            <person name="Fang M."/>
            <person name="Shi L."/>
            <person name="Lu R."/>
            <person name="Comes H.P."/>
            <person name="Ma Y."/>
            <person name="Chen Y."/>
            <person name="Huang G."/>
            <person name="Zhou Y."/>
            <person name="Zheng Z."/>
            <person name="Qiu Y."/>
        </authorList>
    </citation>
    <scope>NUCLEOTIDE SEQUENCE [LARGE SCALE GENOMIC DNA]</scope>
    <source>
        <strain evidence="7">F231</strain>
    </source>
</reference>
<accession>A0AAN7R625</accession>
<evidence type="ECO:0000256" key="2">
    <source>
        <dbReference type="ARBA" id="ARBA00023015"/>
    </source>
</evidence>
<evidence type="ECO:0000259" key="6">
    <source>
        <dbReference type="PROSITE" id="PS51005"/>
    </source>
</evidence>